<evidence type="ECO:0000313" key="6">
    <source>
        <dbReference type="Proteomes" id="UP000460157"/>
    </source>
</evidence>
<dbReference type="Gene3D" id="2.30.30.100">
    <property type="match status" value="1"/>
</dbReference>
<accession>A0A7K1UJW4</accession>
<evidence type="ECO:0000256" key="1">
    <source>
        <dbReference type="ARBA" id="ARBA00022598"/>
    </source>
</evidence>
<evidence type="ECO:0000256" key="3">
    <source>
        <dbReference type="ARBA" id="ARBA00024227"/>
    </source>
</evidence>
<dbReference type="InterPro" id="IPR045864">
    <property type="entry name" value="aa-tRNA-synth_II/BPL/LPL"/>
</dbReference>
<dbReference type="PANTHER" id="PTHR12835:SF5">
    <property type="entry name" value="BIOTIN--PROTEIN LIGASE"/>
    <property type="match status" value="1"/>
</dbReference>
<dbReference type="GO" id="GO:0005737">
    <property type="term" value="C:cytoplasm"/>
    <property type="evidence" value="ECO:0007669"/>
    <property type="project" value="TreeGrafter"/>
</dbReference>
<feature type="domain" description="BPL/LPL catalytic" evidence="4">
    <location>
        <begin position="44"/>
        <end position="235"/>
    </location>
</feature>
<dbReference type="EMBL" id="WRPM01000071">
    <property type="protein sequence ID" value="MVT26778.1"/>
    <property type="molecule type" value="Genomic_DNA"/>
</dbReference>
<proteinExistence type="predicted"/>
<keyword evidence="2" id="KW-0092">Biotin</keyword>
<dbReference type="InterPro" id="IPR004143">
    <property type="entry name" value="BPL_LPL_catalytic"/>
</dbReference>
<dbReference type="GO" id="GO:0004077">
    <property type="term" value="F:biotin--[biotin carboxyl-carrier protein] ligase activity"/>
    <property type="evidence" value="ECO:0007669"/>
    <property type="project" value="UniProtKB-EC"/>
</dbReference>
<dbReference type="Pfam" id="PF02237">
    <property type="entry name" value="BPL_C"/>
    <property type="match status" value="1"/>
</dbReference>
<dbReference type="Proteomes" id="UP000460157">
    <property type="component" value="Unassembled WGS sequence"/>
</dbReference>
<dbReference type="EC" id="6.3.4.15" evidence="3"/>
<keyword evidence="1 5" id="KW-0436">Ligase</keyword>
<dbReference type="SUPFAM" id="SSF55681">
    <property type="entry name" value="Class II aaRS and biotin synthetases"/>
    <property type="match status" value="1"/>
</dbReference>
<dbReference type="PROSITE" id="PS51733">
    <property type="entry name" value="BPL_LPL_CATALYTIC"/>
    <property type="match status" value="1"/>
</dbReference>
<dbReference type="InterPro" id="IPR003142">
    <property type="entry name" value="BPL_C"/>
</dbReference>
<reference evidence="5 6" key="1">
    <citation type="submission" date="2019-12" db="EMBL/GenBank/DDBJ databases">
        <title>Nesterenkonia muleiensis sp. nov., a novel actinobacterium isolated from sap of Populus euphratica.</title>
        <authorList>
            <person name="Wang R."/>
        </authorList>
    </citation>
    <scope>NUCLEOTIDE SEQUENCE [LARGE SCALE GENOMIC DNA]</scope>
    <source>
        <strain evidence="5 6">F10</strain>
    </source>
</reference>
<comment type="caution">
    <text evidence="5">The sequence shown here is derived from an EMBL/GenBank/DDBJ whole genome shotgun (WGS) entry which is preliminary data.</text>
</comment>
<name>A0A7K1UJW4_9MICC</name>
<dbReference type="Pfam" id="PF03099">
    <property type="entry name" value="BPL_LplA_LipB"/>
    <property type="match status" value="1"/>
</dbReference>
<keyword evidence="6" id="KW-1185">Reference proteome</keyword>
<gene>
    <name evidence="5" type="ORF">GNZ21_10480</name>
</gene>
<dbReference type="InterPro" id="IPR004408">
    <property type="entry name" value="Biotin_CoA_COase_ligase"/>
</dbReference>
<organism evidence="5 6">
    <name type="scientific">Nesterenkonia alkaliphila</name>
    <dbReference type="NCBI Taxonomy" id="1463631"/>
    <lineage>
        <taxon>Bacteria</taxon>
        <taxon>Bacillati</taxon>
        <taxon>Actinomycetota</taxon>
        <taxon>Actinomycetes</taxon>
        <taxon>Micrococcales</taxon>
        <taxon>Micrococcaceae</taxon>
        <taxon>Nesterenkonia</taxon>
    </lineage>
</organism>
<dbReference type="CDD" id="cd16442">
    <property type="entry name" value="BPL"/>
    <property type="match status" value="1"/>
</dbReference>
<protein>
    <recommendedName>
        <fullName evidence="3">biotin--[biotin carboxyl-carrier protein] ligase</fullName>
        <ecNumber evidence="3">6.3.4.15</ecNumber>
    </recommendedName>
</protein>
<evidence type="ECO:0000259" key="4">
    <source>
        <dbReference type="PROSITE" id="PS51733"/>
    </source>
</evidence>
<evidence type="ECO:0000256" key="2">
    <source>
        <dbReference type="ARBA" id="ARBA00023267"/>
    </source>
</evidence>
<dbReference type="PANTHER" id="PTHR12835">
    <property type="entry name" value="BIOTIN PROTEIN LIGASE"/>
    <property type="match status" value="1"/>
</dbReference>
<evidence type="ECO:0000313" key="5">
    <source>
        <dbReference type="EMBL" id="MVT26778.1"/>
    </source>
</evidence>
<sequence>MSRCSGRPGSPTSATMRWTPVPSCCRTSSCNEMHPLDTELLHRRLVQPGLYARLHRVESTGSTNADLLAASAQPGFSEQWPHLSVLTAEEQTGGRGRLARAWSSPGGGSLSSSIVLRPSLPPEQRHWLSLAAGLALVGVLRSRGLPAAMKWPNDVHVEDRKISGILAAVPPQSPETVILGCGINVLLSADQLPIPTATSLLLELQRAGLPAPAPDSPQAARLRTELLADWLESLAGLLQRIQGAGDIEPIRQEIIAVISTVGRQVRVELPDGSTAHGTATGVEPEGALAVEVDGRRRSFSVGDVYHLRQSGGA</sequence>
<dbReference type="Gene3D" id="3.30.930.10">
    <property type="entry name" value="Bira Bifunctional Protein, Domain 2"/>
    <property type="match status" value="1"/>
</dbReference>
<dbReference type="AlphaFoldDB" id="A0A7K1UJW4"/>
<dbReference type="NCBIfam" id="TIGR00121">
    <property type="entry name" value="birA_ligase"/>
    <property type="match status" value="1"/>
</dbReference>